<dbReference type="Pfam" id="PF08220">
    <property type="entry name" value="HTH_DeoR"/>
    <property type="match status" value="1"/>
</dbReference>
<proteinExistence type="predicted"/>
<dbReference type="Proteomes" id="UP001209854">
    <property type="component" value="Unassembled WGS sequence"/>
</dbReference>
<dbReference type="Gene3D" id="3.40.50.1360">
    <property type="match status" value="1"/>
</dbReference>
<dbReference type="EMBL" id="JAPFCC010000001">
    <property type="protein sequence ID" value="MCW7556218.1"/>
    <property type="molecule type" value="Genomic_DNA"/>
</dbReference>
<dbReference type="GO" id="GO:0003677">
    <property type="term" value="F:DNA binding"/>
    <property type="evidence" value="ECO:0007669"/>
    <property type="project" value="UniProtKB-KW"/>
</dbReference>
<protein>
    <submittedName>
        <fullName evidence="4">DNA-binding transcriptional regulator YciT</fullName>
    </submittedName>
</protein>
<dbReference type="SMART" id="SM01134">
    <property type="entry name" value="DeoRC"/>
    <property type="match status" value="1"/>
</dbReference>
<keyword evidence="5" id="KW-1185">Reference proteome</keyword>
<dbReference type="InterPro" id="IPR001034">
    <property type="entry name" value="DeoR_HTH"/>
</dbReference>
<dbReference type="Pfam" id="PF00455">
    <property type="entry name" value="DeoRC"/>
    <property type="match status" value="1"/>
</dbReference>
<dbReference type="InterPro" id="IPR050313">
    <property type="entry name" value="Carb_Metab_HTH_regulators"/>
</dbReference>
<evidence type="ECO:0000256" key="1">
    <source>
        <dbReference type="ARBA" id="ARBA00023015"/>
    </source>
</evidence>
<evidence type="ECO:0000256" key="2">
    <source>
        <dbReference type="ARBA" id="ARBA00023163"/>
    </source>
</evidence>
<dbReference type="RefSeq" id="WP_262565925.1">
    <property type="nucleotide sequence ID" value="NZ_JAPFCC010000001.1"/>
</dbReference>
<dbReference type="PANTHER" id="PTHR30363:SF59">
    <property type="entry name" value="DEOR FAMILY REGULATORY PROTEIN"/>
    <property type="match status" value="1"/>
</dbReference>
<evidence type="ECO:0000259" key="3">
    <source>
        <dbReference type="PROSITE" id="PS51000"/>
    </source>
</evidence>
<reference evidence="4 5" key="1">
    <citation type="submission" date="2022-10" db="EMBL/GenBank/DDBJ databases">
        <title>High-quality genome sequences of two octocoral-associated bacteria, Endozoicomonas euniceicola EF212 and Endozoicomonas gorgoniicola PS125.</title>
        <authorList>
            <person name="Chiou Y.-J."/>
            <person name="Chen Y.-H."/>
        </authorList>
    </citation>
    <scope>NUCLEOTIDE SEQUENCE [LARGE SCALE GENOMIC DNA]</scope>
    <source>
        <strain evidence="4 5">PS125</strain>
    </source>
</reference>
<dbReference type="InterPro" id="IPR014036">
    <property type="entry name" value="DeoR-like_C"/>
</dbReference>
<dbReference type="NCBIfam" id="NF040887">
    <property type="entry name" value="trans_reg_YciT"/>
    <property type="match status" value="1"/>
</dbReference>
<evidence type="ECO:0000313" key="5">
    <source>
        <dbReference type="Proteomes" id="UP001209854"/>
    </source>
</evidence>
<keyword evidence="1" id="KW-0805">Transcription regulation</keyword>
<dbReference type="SUPFAM" id="SSF100950">
    <property type="entry name" value="NagB/RpiA/CoA transferase-like"/>
    <property type="match status" value="1"/>
</dbReference>
<dbReference type="SMART" id="SM00420">
    <property type="entry name" value="HTH_DEOR"/>
    <property type="match status" value="1"/>
</dbReference>
<comment type="caution">
    <text evidence="4">The sequence shown here is derived from an EMBL/GenBank/DDBJ whole genome shotgun (WGS) entry which is preliminary data.</text>
</comment>
<dbReference type="InterPro" id="IPR036390">
    <property type="entry name" value="WH_DNA-bd_sf"/>
</dbReference>
<feature type="domain" description="HTH deoR-type" evidence="3">
    <location>
        <begin position="1"/>
        <end position="56"/>
    </location>
</feature>
<evidence type="ECO:0000313" key="4">
    <source>
        <dbReference type="EMBL" id="MCW7556218.1"/>
    </source>
</evidence>
<accession>A0ABT3N3L4</accession>
<name>A0ABT3N3L4_9GAMM</name>
<dbReference type="Gene3D" id="1.10.10.10">
    <property type="entry name" value="Winged helix-like DNA-binding domain superfamily/Winged helix DNA-binding domain"/>
    <property type="match status" value="1"/>
</dbReference>
<keyword evidence="4" id="KW-0238">DNA-binding</keyword>
<dbReference type="InterPro" id="IPR037171">
    <property type="entry name" value="NagB/RpiA_transferase-like"/>
</dbReference>
<organism evidence="4 5">
    <name type="scientific">Endozoicomonas gorgoniicola</name>
    <dbReference type="NCBI Taxonomy" id="1234144"/>
    <lineage>
        <taxon>Bacteria</taxon>
        <taxon>Pseudomonadati</taxon>
        <taxon>Pseudomonadota</taxon>
        <taxon>Gammaproteobacteria</taxon>
        <taxon>Oceanospirillales</taxon>
        <taxon>Endozoicomonadaceae</taxon>
        <taxon>Endozoicomonas</taxon>
    </lineage>
</organism>
<dbReference type="PRINTS" id="PR00037">
    <property type="entry name" value="HTHLACR"/>
</dbReference>
<gene>
    <name evidence="4" type="ORF">NX722_27035</name>
</gene>
<dbReference type="PROSITE" id="PS51000">
    <property type="entry name" value="HTH_DEOR_2"/>
    <property type="match status" value="1"/>
</dbReference>
<keyword evidence="2" id="KW-0804">Transcription</keyword>
<sequence length="247" mass="27099">MNSRQQQITQIVNDNKRISVSELSKLLSVSAVTIRHDLNFLESERRLKRTHGAAVSLNNDDLDSRLEVRFDTKQKLARAAAERVAPNEAVMIEGGSANALVARLLAERGDVTIITPSSYIAHLVRHTSANIILLGGIYQHQGESAVGPLTRLCIDHTHFSTAFIGIDGFDIASGFTSQDMMRADIAKHIISKQRRNIILTDSNKFGSIHSTSIVDDMNDISMLITDHDAPEGDISFIRSSGIEAVLV</sequence>
<dbReference type="SUPFAM" id="SSF46785">
    <property type="entry name" value="Winged helix' DNA-binding domain"/>
    <property type="match status" value="1"/>
</dbReference>
<dbReference type="InterPro" id="IPR036388">
    <property type="entry name" value="WH-like_DNA-bd_sf"/>
</dbReference>
<dbReference type="PANTHER" id="PTHR30363">
    <property type="entry name" value="HTH-TYPE TRANSCRIPTIONAL REGULATOR SRLR-RELATED"/>
    <property type="match status" value="1"/>
</dbReference>